<protein>
    <recommendedName>
        <fullName evidence="12">NADH-quinone oxidoreductase subunit B</fullName>
        <ecNumber evidence="12">7.1.1.-</ecNumber>
    </recommendedName>
    <alternativeName>
        <fullName evidence="12">NADH dehydrogenase I subunit B</fullName>
    </alternativeName>
    <alternativeName>
        <fullName evidence="12">NDH-1 subunit B</fullName>
    </alternativeName>
</protein>
<evidence type="ECO:0000313" key="16">
    <source>
        <dbReference type="EMBL" id="HEX71218.1"/>
    </source>
</evidence>
<dbReference type="GO" id="GO:0048038">
    <property type="term" value="F:quinone binding"/>
    <property type="evidence" value="ECO:0007669"/>
    <property type="project" value="UniProtKB-KW"/>
</dbReference>
<evidence type="ECO:0000259" key="15">
    <source>
        <dbReference type="Pfam" id="PF01058"/>
    </source>
</evidence>
<sequence length="186" mass="20377">MIAPLDKIIDSLVKWGRRSALWPMTFGLACCAIEMMAVGTSRFDIARFGAELFRPSPRQADVMIISGTVTTKMAPAIRRLYDQMPEPKYVISMGTCATAGGPYVGSYSVVPGVDNFLPVDVYVGGCPPRPEALLHAVMKLQEKIASGRAEHDRARWEAQVRMEVEAARAGQQAPEVQRSLPVEVRA</sequence>
<dbReference type="PANTHER" id="PTHR11995">
    <property type="entry name" value="NADH DEHYDROGENASE"/>
    <property type="match status" value="1"/>
</dbReference>
<evidence type="ECO:0000256" key="5">
    <source>
        <dbReference type="ARBA" id="ARBA00022719"/>
    </source>
</evidence>
<evidence type="ECO:0000256" key="11">
    <source>
        <dbReference type="ARBA" id="ARBA00023136"/>
    </source>
</evidence>
<comment type="similarity">
    <text evidence="1 12 13">Belongs to the complex I 20 kDa subunit family.</text>
</comment>
<keyword evidence="12" id="KW-0830">Ubiquinone</keyword>
<dbReference type="InterPro" id="IPR006137">
    <property type="entry name" value="NADH_UbQ_OxRdtase-like_20kDa"/>
</dbReference>
<dbReference type="Gene3D" id="3.40.50.12280">
    <property type="match status" value="1"/>
</dbReference>
<keyword evidence="6 12" id="KW-0479">Metal-binding</keyword>
<proteinExistence type="inferred from homology"/>
<reference evidence="16" key="1">
    <citation type="journal article" date="2020" name="mSystems">
        <title>Genome- and Community-Level Interaction Insights into Carbon Utilization and Element Cycling Functions of Hydrothermarchaeota in Hydrothermal Sediment.</title>
        <authorList>
            <person name="Zhou Z."/>
            <person name="Liu Y."/>
            <person name="Xu W."/>
            <person name="Pan J."/>
            <person name="Luo Z.H."/>
            <person name="Li M."/>
        </authorList>
    </citation>
    <scope>NUCLEOTIDE SEQUENCE [LARGE SCALE GENOMIC DNA]</scope>
    <source>
        <strain evidence="16">SpSt-192</strain>
    </source>
</reference>
<dbReference type="NCBIfam" id="NF005012">
    <property type="entry name" value="PRK06411.1"/>
    <property type="match status" value="1"/>
</dbReference>
<dbReference type="GO" id="GO:0009060">
    <property type="term" value="P:aerobic respiration"/>
    <property type="evidence" value="ECO:0007669"/>
    <property type="project" value="TreeGrafter"/>
</dbReference>
<evidence type="ECO:0000256" key="4">
    <source>
        <dbReference type="ARBA" id="ARBA00022485"/>
    </source>
</evidence>
<keyword evidence="10 12" id="KW-0520">NAD</keyword>
<evidence type="ECO:0000256" key="8">
    <source>
        <dbReference type="ARBA" id="ARBA00023004"/>
    </source>
</evidence>
<name>A0A7C3A9R8_9BACT</name>
<dbReference type="GO" id="GO:0005886">
    <property type="term" value="C:plasma membrane"/>
    <property type="evidence" value="ECO:0007669"/>
    <property type="project" value="UniProtKB-SubCell"/>
</dbReference>
<comment type="cofactor">
    <cofactor evidence="12">
        <name>[4Fe-4S] cluster</name>
        <dbReference type="ChEBI" id="CHEBI:49883"/>
    </cofactor>
    <text evidence="12">Binds 1 [4Fe-4S] cluster.</text>
</comment>
<dbReference type="FunFam" id="3.40.50.12280:FF:000002">
    <property type="entry name" value="NADH-quinone oxidoreductase subunit B"/>
    <property type="match status" value="1"/>
</dbReference>
<dbReference type="NCBIfam" id="TIGR01957">
    <property type="entry name" value="nuoB_fam"/>
    <property type="match status" value="1"/>
</dbReference>
<keyword evidence="4 12" id="KW-0004">4Fe-4S</keyword>
<evidence type="ECO:0000256" key="14">
    <source>
        <dbReference type="SAM" id="MobiDB-lite"/>
    </source>
</evidence>
<dbReference type="PROSITE" id="PS51257">
    <property type="entry name" value="PROKAR_LIPOPROTEIN"/>
    <property type="match status" value="1"/>
</dbReference>
<keyword evidence="5 12" id="KW-0874">Quinone</keyword>
<dbReference type="GO" id="GO:0005506">
    <property type="term" value="F:iron ion binding"/>
    <property type="evidence" value="ECO:0007669"/>
    <property type="project" value="UniProtKB-UniRule"/>
</dbReference>
<gene>
    <name evidence="12" type="primary">nuoB</name>
    <name evidence="16" type="ORF">ENP13_08260</name>
</gene>
<keyword evidence="9 12" id="KW-0411">Iron-sulfur</keyword>
<evidence type="ECO:0000256" key="3">
    <source>
        <dbReference type="ARBA" id="ARBA00022475"/>
    </source>
</evidence>
<comment type="caution">
    <text evidence="16">The sequence shown here is derived from an EMBL/GenBank/DDBJ whole genome shotgun (WGS) entry which is preliminary data.</text>
</comment>
<evidence type="ECO:0000256" key="10">
    <source>
        <dbReference type="ARBA" id="ARBA00023027"/>
    </source>
</evidence>
<keyword evidence="3 12" id="KW-1003">Cell membrane</keyword>
<organism evidence="16">
    <name type="scientific">Thermorudis sp</name>
    <dbReference type="NCBI Taxonomy" id="1969470"/>
    <lineage>
        <taxon>Bacteria</taxon>
        <taxon>Pseudomonadati</taxon>
        <taxon>Thermomicrobiota</taxon>
        <taxon>Thermomicrobia</taxon>
        <taxon>Thermomicrobia incertae sedis</taxon>
        <taxon>Thermorudis</taxon>
    </lineage>
</organism>
<evidence type="ECO:0000256" key="9">
    <source>
        <dbReference type="ARBA" id="ARBA00023014"/>
    </source>
</evidence>
<comment type="function">
    <text evidence="12">NDH-1 shuttles electrons from NADH, via FMN and iron-sulfur (Fe-S) centers, to quinones in the respiratory chain. The immediate electron acceptor for the enzyme in this species is believed to be ubiquinone. Couples the redox reaction to proton translocation (for every two electrons transferred, four hydrogen ions are translocated across the cytoplasmic membrane), and thus conserves the redox energy in a proton gradient.</text>
</comment>
<evidence type="ECO:0000256" key="6">
    <source>
        <dbReference type="ARBA" id="ARBA00022723"/>
    </source>
</evidence>
<feature type="region of interest" description="Disordered" evidence="14">
    <location>
        <begin position="167"/>
        <end position="186"/>
    </location>
</feature>
<evidence type="ECO:0000256" key="1">
    <source>
        <dbReference type="ARBA" id="ARBA00009173"/>
    </source>
</evidence>
<dbReference type="GO" id="GO:0008137">
    <property type="term" value="F:NADH dehydrogenase (ubiquinone) activity"/>
    <property type="evidence" value="ECO:0007669"/>
    <property type="project" value="InterPro"/>
</dbReference>
<keyword evidence="2 12" id="KW-0813">Transport</keyword>
<comment type="subcellular location">
    <subcellularLocation>
        <location evidence="12">Cell membrane</location>
        <topology evidence="12">Peripheral membrane protein</topology>
        <orientation evidence="12">Cytoplasmic side</orientation>
    </subcellularLocation>
</comment>
<dbReference type="EC" id="7.1.1.-" evidence="12"/>
<comment type="subunit">
    <text evidence="12">NDH-1 is composed of 14 different subunits. Subunits NuoB, C, D, E, F, and G constitute the peripheral sector of the complex.</text>
</comment>
<dbReference type="GO" id="GO:0015990">
    <property type="term" value="P:electron transport coupled proton transport"/>
    <property type="evidence" value="ECO:0007669"/>
    <property type="project" value="TreeGrafter"/>
</dbReference>
<dbReference type="GO" id="GO:0051539">
    <property type="term" value="F:4 iron, 4 sulfur cluster binding"/>
    <property type="evidence" value="ECO:0007669"/>
    <property type="project" value="UniProtKB-KW"/>
</dbReference>
<dbReference type="InterPro" id="IPR006138">
    <property type="entry name" value="NADH_UQ_OxRdtase_20Kd_su"/>
</dbReference>
<dbReference type="HAMAP" id="MF_01356">
    <property type="entry name" value="NDH1_NuoB"/>
    <property type="match status" value="1"/>
</dbReference>
<dbReference type="GO" id="GO:0045271">
    <property type="term" value="C:respiratory chain complex I"/>
    <property type="evidence" value="ECO:0007669"/>
    <property type="project" value="TreeGrafter"/>
</dbReference>
<feature type="binding site" evidence="12">
    <location>
        <position position="96"/>
    </location>
    <ligand>
        <name>[4Fe-4S] cluster</name>
        <dbReference type="ChEBI" id="CHEBI:49883"/>
    </ligand>
</feature>
<keyword evidence="7 12" id="KW-1278">Translocase</keyword>
<evidence type="ECO:0000256" key="12">
    <source>
        <dbReference type="HAMAP-Rule" id="MF_01356"/>
    </source>
</evidence>
<dbReference type="PANTHER" id="PTHR11995:SF33">
    <property type="entry name" value="NADH-QUINONE OXIDOREDUCTASE SUBUNIT B 2"/>
    <property type="match status" value="1"/>
</dbReference>
<feature type="domain" description="NADH:ubiquinone oxidoreductase-like 20kDa subunit" evidence="15">
    <location>
        <begin position="30"/>
        <end position="140"/>
    </location>
</feature>
<evidence type="ECO:0000256" key="13">
    <source>
        <dbReference type="RuleBase" id="RU004464"/>
    </source>
</evidence>
<evidence type="ECO:0000256" key="7">
    <source>
        <dbReference type="ARBA" id="ARBA00022967"/>
    </source>
</evidence>
<dbReference type="GO" id="GO:0050136">
    <property type="term" value="F:NADH dehydrogenase (quinone) (non-electrogenic) activity"/>
    <property type="evidence" value="ECO:0007669"/>
    <property type="project" value="UniProtKB-UniRule"/>
</dbReference>
<dbReference type="Pfam" id="PF01058">
    <property type="entry name" value="Oxidored_q6"/>
    <property type="match status" value="1"/>
</dbReference>
<dbReference type="EMBL" id="DSID01000625">
    <property type="protein sequence ID" value="HEX71218.1"/>
    <property type="molecule type" value="Genomic_DNA"/>
</dbReference>
<comment type="catalytic activity">
    <reaction evidence="12">
        <text>a quinone + NADH + 5 H(+)(in) = a quinol + NAD(+) + 4 H(+)(out)</text>
        <dbReference type="Rhea" id="RHEA:57888"/>
        <dbReference type="ChEBI" id="CHEBI:15378"/>
        <dbReference type="ChEBI" id="CHEBI:24646"/>
        <dbReference type="ChEBI" id="CHEBI:57540"/>
        <dbReference type="ChEBI" id="CHEBI:57945"/>
        <dbReference type="ChEBI" id="CHEBI:132124"/>
    </reaction>
</comment>
<accession>A0A7C3A9R8</accession>
<keyword evidence="8 12" id="KW-0408">Iron</keyword>
<dbReference type="AlphaFoldDB" id="A0A7C3A9R8"/>
<feature type="binding site" evidence="12">
    <location>
        <position position="126"/>
    </location>
    <ligand>
        <name>[4Fe-4S] cluster</name>
        <dbReference type="ChEBI" id="CHEBI:49883"/>
    </ligand>
</feature>
<feature type="binding site" evidence="12">
    <location>
        <position position="31"/>
    </location>
    <ligand>
        <name>[4Fe-4S] cluster</name>
        <dbReference type="ChEBI" id="CHEBI:49883"/>
    </ligand>
</feature>
<keyword evidence="11 12" id="KW-0472">Membrane</keyword>
<evidence type="ECO:0000256" key="2">
    <source>
        <dbReference type="ARBA" id="ARBA00022448"/>
    </source>
</evidence>
<dbReference type="SUPFAM" id="SSF56770">
    <property type="entry name" value="HydA/Nqo6-like"/>
    <property type="match status" value="1"/>
</dbReference>
<feature type="binding site" evidence="12">
    <location>
        <position position="30"/>
    </location>
    <ligand>
        <name>[4Fe-4S] cluster</name>
        <dbReference type="ChEBI" id="CHEBI:49883"/>
    </ligand>
</feature>